<dbReference type="EMBL" id="CP046566">
    <property type="protein sequence ID" value="QGW27532.1"/>
    <property type="molecule type" value="Genomic_DNA"/>
</dbReference>
<evidence type="ECO:0000313" key="1">
    <source>
        <dbReference type="EMBL" id="QGW27532.1"/>
    </source>
</evidence>
<protein>
    <submittedName>
        <fullName evidence="1">Uncharacterized protein</fullName>
    </submittedName>
</protein>
<keyword evidence="2" id="KW-1185">Reference proteome</keyword>
<dbReference type="AlphaFoldDB" id="A0A6I6GKV5"/>
<name>A0A6I6GKV5_9BACT</name>
<dbReference type="KEGG" id="fls:GLV81_04940"/>
<proteinExistence type="predicted"/>
<dbReference type="Proteomes" id="UP000426027">
    <property type="component" value="Chromosome"/>
</dbReference>
<organism evidence="1 2">
    <name type="scientific">Phnomibacter ginsenosidimutans</name>
    <dbReference type="NCBI Taxonomy" id="2676868"/>
    <lineage>
        <taxon>Bacteria</taxon>
        <taxon>Pseudomonadati</taxon>
        <taxon>Bacteroidota</taxon>
        <taxon>Chitinophagia</taxon>
        <taxon>Chitinophagales</taxon>
        <taxon>Chitinophagaceae</taxon>
        <taxon>Phnomibacter</taxon>
    </lineage>
</organism>
<dbReference type="RefSeq" id="WP_157477388.1">
    <property type="nucleotide sequence ID" value="NZ_CP046566.1"/>
</dbReference>
<gene>
    <name evidence="1" type="ORF">GLV81_04940</name>
</gene>
<accession>A0A6I6GKV5</accession>
<evidence type="ECO:0000313" key="2">
    <source>
        <dbReference type="Proteomes" id="UP000426027"/>
    </source>
</evidence>
<reference evidence="1 2" key="1">
    <citation type="submission" date="2019-11" db="EMBL/GenBank/DDBJ databases">
        <authorList>
            <person name="Im W.T."/>
        </authorList>
    </citation>
    <scope>NUCLEOTIDE SEQUENCE [LARGE SCALE GENOMIC DNA]</scope>
    <source>
        <strain evidence="1 2">SB-02</strain>
    </source>
</reference>
<sequence length="60" mass="6794">MTVSQEIKSLVAEKDCEIASEDTRSKTQQLTDDHQIELFAKILVDIILKNMAKNESVKSE</sequence>